<evidence type="ECO:0000256" key="3">
    <source>
        <dbReference type="ARBA" id="ARBA00022737"/>
    </source>
</evidence>
<keyword evidence="3" id="KW-0677">Repeat</keyword>
<dbReference type="OrthoDB" id="1367865at2759"/>
<accession>A0A9P4QLK2</accession>
<dbReference type="SMART" id="SM00320">
    <property type="entry name" value="WD40"/>
    <property type="match status" value="3"/>
</dbReference>
<dbReference type="PANTHER" id="PTHR22846">
    <property type="entry name" value="WD40 REPEAT PROTEIN"/>
    <property type="match status" value="1"/>
</dbReference>
<evidence type="ECO:0000256" key="1">
    <source>
        <dbReference type="ARBA" id="ARBA00004123"/>
    </source>
</evidence>
<evidence type="ECO:0000313" key="5">
    <source>
        <dbReference type="EMBL" id="KAF2728570.1"/>
    </source>
</evidence>
<protein>
    <recommendedName>
        <fullName evidence="7">LisH domain-containing protein</fullName>
    </recommendedName>
</protein>
<dbReference type="Pfam" id="PF08513">
    <property type="entry name" value="LisH"/>
    <property type="match status" value="1"/>
</dbReference>
<dbReference type="GO" id="GO:0006357">
    <property type="term" value="P:regulation of transcription by RNA polymerase II"/>
    <property type="evidence" value="ECO:0007669"/>
    <property type="project" value="TreeGrafter"/>
</dbReference>
<comment type="subcellular location">
    <subcellularLocation>
        <location evidence="1">Nucleus</location>
    </subcellularLocation>
</comment>
<evidence type="ECO:0000256" key="4">
    <source>
        <dbReference type="ARBA" id="ARBA00023242"/>
    </source>
</evidence>
<dbReference type="InterPro" id="IPR015943">
    <property type="entry name" value="WD40/YVTN_repeat-like_dom_sf"/>
</dbReference>
<evidence type="ECO:0000313" key="6">
    <source>
        <dbReference type="Proteomes" id="UP000799444"/>
    </source>
</evidence>
<evidence type="ECO:0008006" key="7">
    <source>
        <dbReference type="Google" id="ProtNLM"/>
    </source>
</evidence>
<keyword evidence="4" id="KW-0539">Nucleus</keyword>
<dbReference type="AlphaFoldDB" id="A0A9P4QLK2"/>
<dbReference type="InterPro" id="IPR045183">
    <property type="entry name" value="Ebi-like"/>
</dbReference>
<dbReference type="GO" id="GO:0034967">
    <property type="term" value="C:Set3 complex"/>
    <property type="evidence" value="ECO:0007669"/>
    <property type="project" value="TreeGrafter"/>
</dbReference>
<dbReference type="PANTHER" id="PTHR22846:SF2">
    <property type="entry name" value="F-BOX-LIKE_WD REPEAT-CONTAINING PROTEIN EBI"/>
    <property type="match status" value="1"/>
</dbReference>
<keyword evidence="6" id="KW-1185">Reference proteome</keyword>
<keyword evidence="2" id="KW-0853">WD repeat</keyword>
<dbReference type="EMBL" id="ML996274">
    <property type="protein sequence ID" value="KAF2728570.1"/>
    <property type="molecule type" value="Genomic_DNA"/>
</dbReference>
<organism evidence="5 6">
    <name type="scientific">Polyplosphaeria fusca</name>
    <dbReference type="NCBI Taxonomy" id="682080"/>
    <lineage>
        <taxon>Eukaryota</taxon>
        <taxon>Fungi</taxon>
        <taxon>Dikarya</taxon>
        <taxon>Ascomycota</taxon>
        <taxon>Pezizomycotina</taxon>
        <taxon>Dothideomycetes</taxon>
        <taxon>Pleosporomycetidae</taxon>
        <taxon>Pleosporales</taxon>
        <taxon>Tetraplosphaeriaceae</taxon>
        <taxon>Polyplosphaeria</taxon>
    </lineage>
</organism>
<dbReference type="InterPro" id="IPR006594">
    <property type="entry name" value="LisH"/>
</dbReference>
<dbReference type="Gene3D" id="1.20.960.30">
    <property type="match status" value="1"/>
</dbReference>
<dbReference type="SUPFAM" id="SSF50978">
    <property type="entry name" value="WD40 repeat-like"/>
    <property type="match status" value="1"/>
</dbReference>
<dbReference type="InterPro" id="IPR036322">
    <property type="entry name" value="WD40_repeat_dom_sf"/>
</dbReference>
<reference evidence="5" key="1">
    <citation type="journal article" date="2020" name="Stud. Mycol.">
        <title>101 Dothideomycetes genomes: a test case for predicting lifestyles and emergence of pathogens.</title>
        <authorList>
            <person name="Haridas S."/>
            <person name="Albert R."/>
            <person name="Binder M."/>
            <person name="Bloem J."/>
            <person name="Labutti K."/>
            <person name="Salamov A."/>
            <person name="Andreopoulos B."/>
            <person name="Baker S."/>
            <person name="Barry K."/>
            <person name="Bills G."/>
            <person name="Bluhm B."/>
            <person name="Cannon C."/>
            <person name="Castanera R."/>
            <person name="Culley D."/>
            <person name="Daum C."/>
            <person name="Ezra D."/>
            <person name="Gonzalez J."/>
            <person name="Henrissat B."/>
            <person name="Kuo A."/>
            <person name="Liang C."/>
            <person name="Lipzen A."/>
            <person name="Lutzoni F."/>
            <person name="Magnuson J."/>
            <person name="Mondo S."/>
            <person name="Nolan M."/>
            <person name="Ohm R."/>
            <person name="Pangilinan J."/>
            <person name="Park H.-J."/>
            <person name="Ramirez L."/>
            <person name="Alfaro M."/>
            <person name="Sun H."/>
            <person name="Tritt A."/>
            <person name="Yoshinaga Y."/>
            <person name="Zwiers L.-H."/>
            <person name="Turgeon B."/>
            <person name="Goodwin S."/>
            <person name="Spatafora J."/>
            <person name="Crous P."/>
            <person name="Grigoriev I."/>
        </authorList>
    </citation>
    <scope>NUCLEOTIDE SEQUENCE</scope>
    <source>
        <strain evidence="5">CBS 125425</strain>
    </source>
</reference>
<sequence length="597" mass="65661">MTVETLSSNVVNYLVWRYLQEAGYGNAALQLSRCWMRDPESLPFAKNVPHYALVDVLQDGIQLDKYRAEAGGGARRHDFGRDHGRPYSARNGDMLTLDRGIPAHQLAEEANANGLVPEPAPRKASGKRKKKVNGVEPRMNTHVNGDAMDIDQNGSAHVANSVRAESEAAVSEADSPLLDVDMSTLRLGLSTEMQTEKPIQVVNLAPRTSFECSFRGSSDQANGPSVRQTIWGTRESPLLLAAGESMLRLYYIPSSNGDYSTLGPKVHDLTLPHTQFSVTAVCWISITDMIVSTRGELKNESGETMKIHNLLKLINGGSECKLISSTAGFVTTLRWNDAKTMLLSISTDGNKKGFIKIWTEMDDSMPTYTASTDHVIYDAAWVSESTFVVTGEGLFQTYEVSDSLAVRCNFPTSTAWDTIRVDPRSGIVAATGMDMDRNQVILGIVHPSNQTELQTHDYPDPHATQKLEFQPRSDPDSYTAESQVLVATCSQLGVTRVWDANQPFKCLHVLPTVDKSEAHAIAFSDDGVLLAAGGPDAVTVWNLEQSKEPMATWRAEDQSNANWNPYLDAEYNISFEPGSWRLSSIYGDQIAIIDVPR</sequence>
<dbReference type="GO" id="GO:0003714">
    <property type="term" value="F:transcription corepressor activity"/>
    <property type="evidence" value="ECO:0007669"/>
    <property type="project" value="InterPro"/>
</dbReference>
<dbReference type="InterPro" id="IPR001680">
    <property type="entry name" value="WD40_rpt"/>
</dbReference>
<dbReference type="Proteomes" id="UP000799444">
    <property type="component" value="Unassembled WGS sequence"/>
</dbReference>
<proteinExistence type="predicted"/>
<gene>
    <name evidence="5" type="ORF">EJ04DRAFT_538331</name>
</gene>
<evidence type="ECO:0000256" key="2">
    <source>
        <dbReference type="ARBA" id="ARBA00022574"/>
    </source>
</evidence>
<dbReference type="Gene3D" id="2.130.10.10">
    <property type="entry name" value="YVTN repeat-like/Quinoprotein amine dehydrogenase"/>
    <property type="match status" value="1"/>
</dbReference>
<comment type="caution">
    <text evidence="5">The sequence shown here is derived from an EMBL/GenBank/DDBJ whole genome shotgun (WGS) entry which is preliminary data.</text>
</comment>
<name>A0A9P4QLK2_9PLEO</name>